<protein>
    <submittedName>
        <fullName evidence="2">Uncharacterized protein</fullName>
    </submittedName>
</protein>
<organism evidence="2 3">
    <name type="scientific">Hassallia byssoidea VB512170</name>
    <dbReference type="NCBI Taxonomy" id="1304833"/>
    <lineage>
        <taxon>Bacteria</taxon>
        <taxon>Bacillati</taxon>
        <taxon>Cyanobacteriota</taxon>
        <taxon>Cyanophyceae</taxon>
        <taxon>Nostocales</taxon>
        <taxon>Tolypothrichaceae</taxon>
        <taxon>Hassallia</taxon>
    </lineage>
</organism>
<keyword evidence="1" id="KW-0472">Membrane</keyword>
<dbReference type="RefSeq" id="WP_039753702.1">
    <property type="nucleotide sequence ID" value="NZ_JTCM02000007.1"/>
</dbReference>
<dbReference type="Gene3D" id="1.20.120.20">
    <property type="entry name" value="Apolipoprotein"/>
    <property type="match status" value="1"/>
</dbReference>
<sequence>MVSVIDSEKLAEQVSNSFQNAKYFLNEKTGKTFDSLTELTNKSLSTVSETAEKTNNYLNENVGKAVSTVTSATSKAVNTVAEVTDKAKGSLTEVAAKATDMVAEKTNAAIYSVTQTAEQASYSLSQTATKAVDNVSVASGKAVNTISETAKLAEGSIVETFEKSKNSLEDTIQKADQLSNAASTAIEKAVNDFINHRLDTLKLWIDAHPAISWTIKSLMWGVNHPIYSIVIILLTIFILWQFIKAFSRLIEKGLLVTLIAPFKLVQSLFKFSFKPLNIFTDNSTSALTSQPNNERLAKLLTRLETIKQEQNDILQQITALVSSNK</sequence>
<accession>A0A846H649</accession>
<proteinExistence type="predicted"/>
<dbReference type="EMBL" id="JTCM02000007">
    <property type="protein sequence ID" value="NEU72051.1"/>
    <property type="molecule type" value="Genomic_DNA"/>
</dbReference>
<reference evidence="2 3" key="1">
    <citation type="journal article" date="2015" name="Genome Announc.">
        <title>Draft Genome Sequence of Cyanobacterium Hassallia byssoidea Strain VB512170, Isolated from Monuments in India.</title>
        <authorList>
            <person name="Singh D."/>
            <person name="Chandrababunaidu M.M."/>
            <person name="Panda A."/>
            <person name="Sen D."/>
            <person name="Bhattacharyya S."/>
            <person name="Adhikary S.P."/>
            <person name="Tripathy S."/>
        </authorList>
    </citation>
    <scope>NUCLEOTIDE SEQUENCE [LARGE SCALE GENOMIC DNA]</scope>
    <source>
        <strain evidence="2 3">VB512170</strain>
    </source>
</reference>
<keyword evidence="1" id="KW-0812">Transmembrane</keyword>
<dbReference type="AlphaFoldDB" id="A0A846H649"/>
<name>A0A846H649_9CYAN</name>
<keyword evidence="3" id="KW-1185">Reference proteome</keyword>
<feature type="transmembrane region" description="Helical" evidence="1">
    <location>
        <begin position="226"/>
        <end position="243"/>
    </location>
</feature>
<keyword evidence="1" id="KW-1133">Transmembrane helix</keyword>
<evidence type="ECO:0000313" key="3">
    <source>
        <dbReference type="Proteomes" id="UP000031549"/>
    </source>
</evidence>
<gene>
    <name evidence="2" type="ORF">PI95_005560</name>
</gene>
<dbReference type="Proteomes" id="UP000031549">
    <property type="component" value="Unassembled WGS sequence"/>
</dbReference>
<comment type="caution">
    <text evidence="2">The sequence shown here is derived from an EMBL/GenBank/DDBJ whole genome shotgun (WGS) entry which is preliminary data.</text>
</comment>
<evidence type="ECO:0000313" key="2">
    <source>
        <dbReference type="EMBL" id="NEU72051.1"/>
    </source>
</evidence>
<evidence type="ECO:0000256" key="1">
    <source>
        <dbReference type="SAM" id="Phobius"/>
    </source>
</evidence>